<dbReference type="EMBL" id="LVVM01002269">
    <property type="protein sequence ID" value="OJA16911.1"/>
    <property type="molecule type" value="Genomic_DNA"/>
</dbReference>
<feature type="transmembrane region" description="Helical" evidence="1">
    <location>
        <begin position="7"/>
        <end position="25"/>
    </location>
</feature>
<keyword evidence="1" id="KW-0812">Transmembrane</keyword>
<evidence type="ECO:0000313" key="3">
    <source>
        <dbReference type="Proteomes" id="UP000183567"/>
    </source>
</evidence>
<keyword evidence="1" id="KW-0472">Membrane</keyword>
<keyword evidence="1" id="KW-1133">Transmembrane helix</keyword>
<sequence>MRKRPTSLLIMVIPWWELWAGSFLMKHRLLPWAFLRI</sequence>
<name>A0A1J8Q8C2_9AGAM</name>
<feature type="non-terminal residue" evidence="2">
    <location>
        <position position="37"/>
    </location>
</feature>
<comment type="caution">
    <text evidence="2">The sequence shown here is derived from an EMBL/GenBank/DDBJ whole genome shotgun (WGS) entry which is preliminary data.</text>
</comment>
<keyword evidence="3" id="KW-1185">Reference proteome</keyword>
<evidence type="ECO:0000313" key="2">
    <source>
        <dbReference type="EMBL" id="OJA16911.1"/>
    </source>
</evidence>
<proteinExistence type="predicted"/>
<protein>
    <submittedName>
        <fullName evidence="2">Uncharacterized protein</fullName>
    </submittedName>
</protein>
<dbReference type="AlphaFoldDB" id="A0A1J8Q8C2"/>
<accession>A0A1J8Q8C2</accession>
<reference evidence="2 3" key="1">
    <citation type="submission" date="2016-03" db="EMBL/GenBank/DDBJ databases">
        <title>Comparative genomics of the ectomycorrhizal sister species Rhizopogon vinicolor and Rhizopogon vesiculosus (Basidiomycota: Boletales) reveals a divergence of the mating type B locus.</title>
        <authorList>
            <person name="Mujic A.B."/>
            <person name="Kuo A."/>
            <person name="Tritt A."/>
            <person name="Lipzen A."/>
            <person name="Chen C."/>
            <person name="Johnson J."/>
            <person name="Sharma A."/>
            <person name="Barry K."/>
            <person name="Grigoriev I.V."/>
            <person name="Spatafora J.W."/>
        </authorList>
    </citation>
    <scope>NUCLEOTIDE SEQUENCE [LARGE SCALE GENOMIC DNA]</scope>
    <source>
        <strain evidence="2 3">AM-OR11-056</strain>
    </source>
</reference>
<gene>
    <name evidence="2" type="ORF">AZE42_11674</name>
</gene>
<dbReference type="Proteomes" id="UP000183567">
    <property type="component" value="Unassembled WGS sequence"/>
</dbReference>
<organism evidence="2 3">
    <name type="scientific">Rhizopogon vesiculosus</name>
    <dbReference type="NCBI Taxonomy" id="180088"/>
    <lineage>
        <taxon>Eukaryota</taxon>
        <taxon>Fungi</taxon>
        <taxon>Dikarya</taxon>
        <taxon>Basidiomycota</taxon>
        <taxon>Agaricomycotina</taxon>
        <taxon>Agaricomycetes</taxon>
        <taxon>Agaricomycetidae</taxon>
        <taxon>Boletales</taxon>
        <taxon>Suillineae</taxon>
        <taxon>Rhizopogonaceae</taxon>
        <taxon>Rhizopogon</taxon>
    </lineage>
</organism>
<evidence type="ECO:0000256" key="1">
    <source>
        <dbReference type="SAM" id="Phobius"/>
    </source>
</evidence>